<sequence length="233" mass="27306">MGKTSSARRASTNSHNTSFIRTRTGPRRRTQPPQTLVRKANDTPIEGLKEWLDKHLQPPKSIKERKKPLDWNVYDGPTIQANEDLKAQIWDLFEENMKELYEEANDPQNEWNPTEKENFLFNELSRFIIIQNKEGKVKAFSMFRFKAEKNYRKKTESLLYIYDIQVAEGFRGIGICRRVLIALENIAQELRIEHVMLMCLKDNTQALIIFEHLGYNIHMTTTATQKVFSKSID</sequence>
<evidence type="ECO:0000256" key="4">
    <source>
        <dbReference type="ARBA" id="ARBA00012950"/>
    </source>
</evidence>
<name>A0A8H2X3B5_9AGAM</name>
<evidence type="ECO:0000313" key="14">
    <source>
        <dbReference type="EMBL" id="CAE6416906.1"/>
    </source>
</evidence>
<dbReference type="GO" id="GO:0005634">
    <property type="term" value="C:nucleus"/>
    <property type="evidence" value="ECO:0007669"/>
    <property type="project" value="UniProtKB-SubCell"/>
</dbReference>
<evidence type="ECO:0000256" key="3">
    <source>
        <dbReference type="ARBA" id="ARBA00008870"/>
    </source>
</evidence>
<evidence type="ECO:0000313" key="15">
    <source>
        <dbReference type="Proteomes" id="UP000663826"/>
    </source>
</evidence>
<dbReference type="PANTHER" id="PTHR20531">
    <property type="entry name" value="N-ALPHA-ACETYLTRANSFERASE 40"/>
    <property type="match status" value="1"/>
</dbReference>
<comment type="catalytic activity">
    <reaction evidence="11">
        <text>N-terminal L-seryl-[histone H4] + acetyl-CoA = N-terminal N(alpha)-acetyl-L-seryl-[histone H4] + CoA + H(+)</text>
        <dbReference type="Rhea" id="RHEA:50596"/>
        <dbReference type="Rhea" id="RHEA-COMP:12740"/>
        <dbReference type="Rhea" id="RHEA-COMP:12743"/>
        <dbReference type="ChEBI" id="CHEBI:15378"/>
        <dbReference type="ChEBI" id="CHEBI:57287"/>
        <dbReference type="ChEBI" id="CHEBI:57288"/>
        <dbReference type="ChEBI" id="CHEBI:64738"/>
        <dbReference type="ChEBI" id="CHEBI:83690"/>
        <dbReference type="EC" id="2.3.1.257"/>
    </reaction>
</comment>
<keyword evidence="6" id="KW-0963">Cytoplasm</keyword>
<feature type="compositionally biased region" description="Polar residues" evidence="12">
    <location>
        <begin position="1"/>
        <end position="20"/>
    </location>
</feature>
<evidence type="ECO:0000256" key="8">
    <source>
        <dbReference type="ARBA" id="ARBA00023242"/>
    </source>
</evidence>
<dbReference type="PANTHER" id="PTHR20531:SF1">
    <property type="entry name" value="N-ALPHA-ACETYLTRANSFERASE 40"/>
    <property type="match status" value="1"/>
</dbReference>
<keyword evidence="7" id="KW-0808">Transferase</keyword>
<comment type="caution">
    <text evidence="14">The sequence shown here is derived from an EMBL/GenBank/DDBJ whole genome shotgun (WGS) entry which is preliminary data.</text>
</comment>
<dbReference type="PROSITE" id="PS51186">
    <property type="entry name" value="GNAT"/>
    <property type="match status" value="1"/>
</dbReference>
<dbReference type="EMBL" id="CAJMWQ010000974">
    <property type="protein sequence ID" value="CAE6416906.1"/>
    <property type="molecule type" value="Genomic_DNA"/>
</dbReference>
<evidence type="ECO:0000256" key="1">
    <source>
        <dbReference type="ARBA" id="ARBA00004123"/>
    </source>
</evidence>
<dbReference type="GO" id="GO:0010485">
    <property type="term" value="F:histone H4 acetyltransferase activity"/>
    <property type="evidence" value="ECO:0007669"/>
    <property type="project" value="InterPro"/>
</dbReference>
<dbReference type="InterPro" id="IPR000182">
    <property type="entry name" value="GNAT_dom"/>
</dbReference>
<keyword evidence="9" id="KW-0012">Acyltransferase</keyword>
<reference evidence="14" key="1">
    <citation type="submission" date="2021-01" db="EMBL/GenBank/DDBJ databases">
        <authorList>
            <person name="Kaushik A."/>
        </authorList>
    </citation>
    <scope>NUCLEOTIDE SEQUENCE</scope>
    <source>
        <strain evidence="14">AG1-1B</strain>
    </source>
</reference>
<feature type="region of interest" description="Disordered" evidence="12">
    <location>
        <begin position="1"/>
        <end position="43"/>
    </location>
</feature>
<organism evidence="14 15">
    <name type="scientific">Rhizoctonia solani</name>
    <dbReference type="NCBI Taxonomy" id="456999"/>
    <lineage>
        <taxon>Eukaryota</taxon>
        <taxon>Fungi</taxon>
        <taxon>Dikarya</taxon>
        <taxon>Basidiomycota</taxon>
        <taxon>Agaricomycotina</taxon>
        <taxon>Agaricomycetes</taxon>
        <taxon>Cantharellales</taxon>
        <taxon>Ceratobasidiaceae</taxon>
        <taxon>Rhizoctonia</taxon>
    </lineage>
</organism>
<dbReference type="CDD" id="cd04301">
    <property type="entry name" value="NAT_SF"/>
    <property type="match status" value="1"/>
</dbReference>
<evidence type="ECO:0000256" key="2">
    <source>
        <dbReference type="ARBA" id="ARBA00004496"/>
    </source>
</evidence>
<comment type="subcellular location">
    <subcellularLocation>
        <location evidence="2">Cytoplasm</location>
    </subcellularLocation>
    <subcellularLocation>
        <location evidence="1">Nucleus</location>
    </subcellularLocation>
</comment>
<comment type="catalytic activity">
    <reaction evidence="10">
        <text>N-terminal L-seryl-[histone H2A] + acetyl-CoA = N-terminal N(alpha)-acetyl-L-seryl-[histone H2A] + CoA + H(+)</text>
        <dbReference type="Rhea" id="RHEA:50600"/>
        <dbReference type="Rhea" id="RHEA-COMP:12742"/>
        <dbReference type="Rhea" id="RHEA-COMP:12744"/>
        <dbReference type="ChEBI" id="CHEBI:15378"/>
        <dbReference type="ChEBI" id="CHEBI:57287"/>
        <dbReference type="ChEBI" id="CHEBI:57288"/>
        <dbReference type="ChEBI" id="CHEBI:64738"/>
        <dbReference type="ChEBI" id="CHEBI:83690"/>
        <dbReference type="EC" id="2.3.1.257"/>
    </reaction>
</comment>
<protein>
    <recommendedName>
        <fullName evidence="5">N-alpha-acetyltransferase 40</fullName>
        <ecNumber evidence="4">2.3.1.257</ecNumber>
    </recommendedName>
</protein>
<dbReference type="EC" id="2.3.1.257" evidence="4"/>
<dbReference type="GO" id="GO:0043998">
    <property type="term" value="F:histone H2A acetyltransferase activity"/>
    <property type="evidence" value="ECO:0007669"/>
    <property type="project" value="InterPro"/>
</dbReference>
<accession>A0A8H2X3B5</accession>
<dbReference type="InterPro" id="IPR016181">
    <property type="entry name" value="Acyl_CoA_acyltransferase"/>
</dbReference>
<evidence type="ECO:0000259" key="13">
    <source>
        <dbReference type="PROSITE" id="PS51186"/>
    </source>
</evidence>
<dbReference type="AlphaFoldDB" id="A0A8H2X3B5"/>
<dbReference type="SUPFAM" id="SSF55729">
    <property type="entry name" value="Acyl-CoA N-acyltransferases (Nat)"/>
    <property type="match status" value="1"/>
</dbReference>
<evidence type="ECO:0000256" key="6">
    <source>
        <dbReference type="ARBA" id="ARBA00022490"/>
    </source>
</evidence>
<keyword evidence="8" id="KW-0539">Nucleus</keyword>
<dbReference type="InterPro" id="IPR039949">
    <property type="entry name" value="NAA40"/>
</dbReference>
<feature type="domain" description="N-acetyltransferase" evidence="13">
    <location>
        <begin position="87"/>
        <end position="233"/>
    </location>
</feature>
<evidence type="ECO:0000256" key="9">
    <source>
        <dbReference type="ARBA" id="ARBA00023315"/>
    </source>
</evidence>
<gene>
    <name evidence="14" type="ORF">RDB_LOCUS44512</name>
</gene>
<evidence type="ECO:0000256" key="10">
    <source>
        <dbReference type="ARBA" id="ARBA00047821"/>
    </source>
</evidence>
<dbReference type="GO" id="GO:1990189">
    <property type="term" value="F:protein N-terminal-serine acetyltransferase activity"/>
    <property type="evidence" value="ECO:0007669"/>
    <property type="project" value="UniProtKB-EC"/>
</dbReference>
<proteinExistence type="inferred from homology"/>
<evidence type="ECO:0000256" key="12">
    <source>
        <dbReference type="SAM" id="MobiDB-lite"/>
    </source>
</evidence>
<evidence type="ECO:0000256" key="11">
    <source>
        <dbReference type="ARBA" id="ARBA00049524"/>
    </source>
</evidence>
<dbReference type="Gene3D" id="3.40.630.30">
    <property type="match status" value="1"/>
</dbReference>
<dbReference type="GO" id="GO:0005737">
    <property type="term" value="C:cytoplasm"/>
    <property type="evidence" value="ECO:0007669"/>
    <property type="project" value="UniProtKB-SubCell"/>
</dbReference>
<dbReference type="Proteomes" id="UP000663826">
    <property type="component" value="Unassembled WGS sequence"/>
</dbReference>
<comment type="similarity">
    <text evidence="3">Belongs to the acetyltransferase family. NAA40 subfamily.</text>
</comment>
<evidence type="ECO:0000256" key="7">
    <source>
        <dbReference type="ARBA" id="ARBA00022679"/>
    </source>
</evidence>
<dbReference type="Pfam" id="PF00583">
    <property type="entry name" value="Acetyltransf_1"/>
    <property type="match status" value="1"/>
</dbReference>
<evidence type="ECO:0000256" key="5">
    <source>
        <dbReference type="ARBA" id="ARBA00015043"/>
    </source>
</evidence>